<evidence type="ECO:0000313" key="2">
    <source>
        <dbReference type="EMBL" id="TMS38395.1"/>
    </source>
</evidence>
<reference evidence="2 3" key="1">
    <citation type="journal article" date="2015" name="Genome Biol.">
        <title>Comparative genomics of Steinernema reveals deeply conserved gene regulatory networks.</title>
        <authorList>
            <person name="Dillman A.R."/>
            <person name="Macchietto M."/>
            <person name="Porter C.F."/>
            <person name="Rogers A."/>
            <person name="Williams B."/>
            <person name="Antoshechkin I."/>
            <person name="Lee M.M."/>
            <person name="Goodwin Z."/>
            <person name="Lu X."/>
            <person name="Lewis E.E."/>
            <person name="Goodrich-Blair H."/>
            <person name="Stock S.P."/>
            <person name="Adams B.J."/>
            <person name="Sternberg P.W."/>
            <person name="Mortazavi A."/>
        </authorList>
    </citation>
    <scope>NUCLEOTIDE SEQUENCE [LARGE SCALE GENOMIC DNA]</scope>
    <source>
        <strain evidence="2 3">ALL</strain>
    </source>
</reference>
<sequence>MFNRFGKAEPKFSVKLPQFIYVRFIYVRRWSDLENFGRSQTFDRDFLRCQEPLKGQPPTKKLWLKMTGPHPCQTCNISVLVGVASRVLVLFAFFLRSCFFVPDVSAGHDVLLTARRTDDRRMFRRAVVGGPSRQASVARAHLVPGCACSEGTERADAFLRTPTTLQATTRASERPAAERPHSTEFQPEAG</sequence>
<dbReference type="EMBL" id="CM016762">
    <property type="protein sequence ID" value="TMS38395.1"/>
    <property type="molecule type" value="Genomic_DNA"/>
</dbReference>
<comment type="caution">
    <text evidence="2">The sequence shown here is derived from an EMBL/GenBank/DDBJ whole genome shotgun (WGS) entry which is preliminary data.</text>
</comment>
<feature type="region of interest" description="Disordered" evidence="1">
    <location>
        <begin position="163"/>
        <end position="190"/>
    </location>
</feature>
<protein>
    <submittedName>
        <fullName evidence="2">Uncharacterized protein</fullName>
    </submittedName>
</protein>
<evidence type="ECO:0000313" key="3">
    <source>
        <dbReference type="Proteomes" id="UP000298663"/>
    </source>
</evidence>
<accession>A0A4U8UZI2</accession>
<dbReference type="Proteomes" id="UP000298663">
    <property type="component" value="Chromosome X"/>
</dbReference>
<feature type="compositionally biased region" description="Basic and acidic residues" evidence="1">
    <location>
        <begin position="171"/>
        <end position="182"/>
    </location>
</feature>
<reference evidence="2 3" key="2">
    <citation type="journal article" date="2019" name="G3 (Bethesda)">
        <title>Hybrid Assembly of the Genome of the Entomopathogenic Nematode Steinernema carpocapsae Identifies the X-Chromosome.</title>
        <authorList>
            <person name="Serra L."/>
            <person name="Macchietto M."/>
            <person name="Macias-Munoz A."/>
            <person name="McGill C.J."/>
            <person name="Rodriguez I.M."/>
            <person name="Rodriguez B."/>
            <person name="Murad R."/>
            <person name="Mortazavi A."/>
        </authorList>
    </citation>
    <scope>NUCLEOTIDE SEQUENCE [LARGE SCALE GENOMIC DNA]</scope>
    <source>
        <strain evidence="2 3">ALL</strain>
    </source>
</reference>
<name>A0A4U8UZI2_STECR</name>
<organism evidence="2 3">
    <name type="scientific">Steinernema carpocapsae</name>
    <name type="common">Entomopathogenic nematode</name>
    <dbReference type="NCBI Taxonomy" id="34508"/>
    <lineage>
        <taxon>Eukaryota</taxon>
        <taxon>Metazoa</taxon>
        <taxon>Ecdysozoa</taxon>
        <taxon>Nematoda</taxon>
        <taxon>Chromadorea</taxon>
        <taxon>Rhabditida</taxon>
        <taxon>Tylenchina</taxon>
        <taxon>Panagrolaimomorpha</taxon>
        <taxon>Strongyloidoidea</taxon>
        <taxon>Steinernematidae</taxon>
        <taxon>Steinernema</taxon>
    </lineage>
</organism>
<dbReference type="EMBL" id="AZBU02000001">
    <property type="protein sequence ID" value="TMS38395.1"/>
    <property type="molecule type" value="Genomic_DNA"/>
</dbReference>
<dbReference type="AlphaFoldDB" id="A0A4U8UZI2"/>
<evidence type="ECO:0000256" key="1">
    <source>
        <dbReference type="SAM" id="MobiDB-lite"/>
    </source>
</evidence>
<proteinExistence type="predicted"/>
<keyword evidence="3" id="KW-1185">Reference proteome</keyword>
<gene>
    <name evidence="2" type="ORF">L596_005132</name>
</gene>